<sequence length="696" mass="72721">MIQPLRAGDPSEIGSYRLAGRLGASTYVSEPDDGERVVVRVLPADVDPGSFLEAVEPLQDVSAFCTAQVLGSGTLEDGRPFVVSEHIDGPTLREAVAAGQRLRDAALHRFAVGTVTALVALHQLGWAHGELGPDTVVLGPDGPRVIGFGPARAMASTGEATTRTVDVPAFTAPERLQGGVAGPAADLFSWAATVAYASSGRSPFDGGSMAGTVNRVANAAPELPELGDLRELVLACLDKDPARRPSASDALLRLVGETSFLTGTVPAAVPGGAPGGEAGAAEQADGGAPEPVAPPVAAPGRRRSTALVAVAAFVAGAVLSGGGVYALTGRSATPSRPPAALHSALSPSTTLPSTPLPSTTLPATAPPTQATGAVPTQVAEAVITAAPRITAGATAAPVPSVAKKADKKVKLPDLGATLHEHTSDAVRLAAYLQTKEPFSAFARDTTGAFKQVGFGEEPAVSPDGAWVVLNPWLKFQDSDLDQVRFVNLRTGERFTVATVKKPRQTWFPVWSRDSRRVVLSVTDEKRTKISGFALVDLTARTAKVVEAEYSDDISLAFTFTPDGGLARGYHDGDTNGIDFYNDAGQVTRSMHWVGKPRNRDWFSPSGRLFYTVCPKGGELCVWNAETGVRVATVPGISPDANLLGWFDEAHLLLQQPDKKNDKRAEVRILDLAGDVSRVLADVNPLNGALNWAPVAR</sequence>
<feature type="region of interest" description="Disordered" evidence="5">
    <location>
        <begin position="330"/>
        <end position="370"/>
    </location>
</feature>
<evidence type="ECO:0000256" key="2">
    <source>
        <dbReference type="ARBA" id="ARBA00022741"/>
    </source>
</evidence>
<dbReference type="InterPro" id="IPR000719">
    <property type="entry name" value="Prot_kinase_dom"/>
</dbReference>
<keyword evidence="8" id="KW-1185">Reference proteome</keyword>
<keyword evidence="1" id="KW-0808">Transferase</keyword>
<dbReference type="SUPFAM" id="SSF56112">
    <property type="entry name" value="Protein kinase-like (PK-like)"/>
    <property type="match status" value="1"/>
</dbReference>
<dbReference type="EMBL" id="JAMZEB010000002">
    <property type="protein sequence ID" value="MCP2359085.1"/>
    <property type="molecule type" value="Genomic_DNA"/>
</dbReference>
<accession>A0A9X2GJN8</accession>
<keyword evidence="4" id="KW-0067">ATP-binding</keyword>
<feature type="region of interest" description="Disordered" evidence="5">
    <location>
        <begin position="267"/>
        <end position="298"/>
    </location>
</feature>
<dbReference type="InterPro" id="IPR011044">
    <property type="entry name" value="Quino_amine_DH_bsu"/>
</dbReference>
<reference evidence="7" key="1">
    <citation type="submission" date="2022-06" db="EMBL/GenBank/DDBJ databases">
        <title>Sequencing the genomes of 1000 actinobacteria strains.</title>
        <authorList>
            <person name="Klenk H.-P."/>
        </authorList>
    </citation>
    <scope>NUCLEOTIDE SEQUENCE</scope>
    <source>
        <strain evidence="7">DSM 46694</strain>
    </source>
</reference>
<evidence type="ECO:0000256" key="3">
    <source>
        <dbReference type="ARBA" id="ARBA00022777"/>
    </source>
</evidence>
<dbReference type="Gene3D" id="2.120.10.30">
    <property type="entry name" value="TolB, C-terminal domain"/>
    <property type="match status" value="1"/>
</dbReference>
<dbReference type="GO" id="GO:0005524">
    <property type="term" value="F:ATP binding"/>
    <property type="evidence" value="ECO:0007669"/>
    <property type="project" value="UniProtKB-KW"/>
</dbReference>
<organism evidence="7 8">
    <name type="scientific">Nonomuraea thailandensis</name>
    <dbReference type="NCBI Taxonomy" id="1188745"/>
    <lineage>
        <taxon>Bacteria</taxon>
        <taxon>Bacillati</taxon>
        <taxon>Actinomycetota</taxon>
        <taxon>Actinomycetes</taxon>
        <taxon>Streptosporangiales</taxon>
        <taxon>Streptosporangiaceae</taxon>
        <taxon>Nonomuraea</taxon>
    </lineage>
</organism>
<dbReference type="PANTHER" id="PTHR43289:SF34">
    <property type="entry name" value="SERINE_THREONINE-PROTEIN KINASE YBDM-RELATED"/>
    <property type="match status" value="1"/>
</dbReference>
<dbReference type="PROSITE" id="PS50011">
    <property type="entry name" value="PROTEIN_KINASE_DOM"/>
    <property type="match status" value="1"/>
</dbReference>
<feature type="domain" description="Protein kinase" evidence="6">
    <location>
        <begin position="11"/>
        <end position="261"/>
    </location>
</feature>
<dbReference type="SUPFAM" id="SSF50969">
    <property type="entry name" value="YVTN repeat-like/Quinoprotein amine dehydrogenase"/>
    <property type="match status" value="1"/>
</dbReference>
<dbReference type="PANTHER" id="PTHR43289">
    <property type="entry name" value="MITOGEN-ACTIVATED PROTEIN KINASE KINASE KINASE 20-RELATED"/>
    <property type="match status" value="1"/>
</dbReference>
<evidence type="ECO:0000256" key="1">
    <source>
        <dbReference type="ARBA" id="ARBA00022679"/>
    </source>
</evidence>
<dbReference type="Gene3D" id="1.10.510.10">
    <property type="entry name" value="Transferase(Phosphotransferase) domain 1"/>
    <property type="match status" value="1"/>
</dbReference>
<dbReference type="AlphaFoldDB" id="A0A9X2GJN8"/>
<evidence type="ECO:0000259" key="6">
    <source>
        <dbReference type="PROSITE" id="PS50011"/>
    </source>
</evidence>
<comment type="caution">
    <text evidence="7">The sequence shown here is derived from an EMBL/GenBank/DDBJ whole genome shotgun (WGS) entry which is preliminary data.</text>
</comment>
<gene>
    <name evidence="7" type="ORF">HD597_006105</name>
</gene>
<evidence type="ECO:0000313" key="8">
    <source>
        <dbReference type="Proteomes" id="UP001139648"/>
    </source>
</evidence>
<dbReference type="SMART" id="SM00220">
    <property type="entry name" value="S_TKc"/>
    <property type="match status" value="1"/>
</dbReference>
<dbReference type="Pfam" id="PF00069">
    <property type="entry name" value="Pkinase"/>
    <property type="match status" value="1"/>
</dbReference>
<proteinExistence type="predicted"/>
<dbReference type="RefSeq" id="WP_253746311.1">
    <property type="nucleotide sequence ID" value="NZ_BAABKA010000007.1"/>
</dbReference>
<dbReference type="GO" id="GO:0004674">
    <property type="term" value="F:protein serine/threonine kinase activity"/>
    <property type="evidence" value="ECO:0007669"/>
    <property type="project" value="TreeGrafter"/>
</dbReference>
<protein>
    <recommendedName>
        <fullName evidence="6">Protein kinase domain-containing protein</fullName>
    </recommendedName>
</protein>
<feature type="compositionally biased region" description="Low complexity" evidence="5">
    <location>
        <begin position="338"/>
        <end position="370"/>
    </location>
</feature>
<dbReference type="InterPro" id="IPR011042">
    <property type="entry name" value="6-blade_b-propeller_TolB-like"/>
</dbReference>
<keyword evidence="2" id="KW-0547">Nucleotide-binding</keyword>
<evidence type="ECO:0000313" key="7">
    <source>
        <dbReference type="EMBL" id="MCP2359085.1"/>
    </source>
</evidence>
<evidence type="ECO:0000256" key="5">
    <source>
        <dbReference type="SAM" id="MobiDB-lite"/>
    </source>
</evidence>
<evidence type="ECO:0000256" key="4">
    <source>
        <dbReference type="ARBA" id="ARBA00022840"/>
    </source>
</evidence>
<feature type="compositionally biased region" description="Low complexity" evidence="5">
    <location>
        <begin position="279"/>
        <end position="290"/>
    </location>
</feature>
<keyword evidence="3" id="KW-0418">Kinase</keyword>
<name>A0A9X2GJN8_9ACTN</name>
<dbReference type="InterPro" id="IPR011009">
    <property type="entry name" value="Kinase-like_dom_sf"/>
</dbReference>
<dbReference type="Proteomes" id="UP001139648">
    <property type="component" value="Unassembled WGS sequence"/>
</dbReference>